<sequence>MWRKKFSKAYPFHHEHPNHFPPFPRHADDGFANGLHEAAVDGESPIAFMGSEFHPEAHRQKFSSSTFDIVLTTPTPTERPQRKTLLASFPLPDVPPPVSDYFQQRSRRSDPDTPPIPVRRRPSLILQPISIPPPQAPLPPLPPSARRLPTPKYAPMRLRDQDQDCSFPPTPSSQAPEKMTSLLSEVLSIMNTIMEQQHTVQQEDRIVAELTELVVIMQEEAEALLNLADLVEEFVEEVDVASEVADIESWVEELHLDCVGGSMMMYEDESMPGLQSAKPKPLHGRDGSVDSAVSLSIAGDELGAGDGPYSGELRESLHRDDVVHLAQVKMAEREQCNLMDIGRRAVQKSEEEESKAKKKDVGHRKAASLGGAANSKKPKPTKKDETFRDSGLGGMSPISSVCANSKMSPKSKSRSKRGTGPPRVRPPRWL</sequence>
<accession>K1WKI3</accession>
<name>K1WKI3_MARBU</name>
<keyword evidence="3" id="KW-1185">Reference proteome</keyword>
<organism evidence="2 3">
    <name type="scientific">Marssonina brunnea f. sp. multigermtubi (strain MB_m1)</name>
    <name type="common">Marssonina leaf spot fungus</name>
    <dbReference type="NCBI Taxonomy" id="1072389"/>
    <lineage>
        <taxon>Eukaryota</taxon>
        <taxon>Fungi</taxon>
        <taxon>Dikarya</taxon>
        <taxon>Ascomycota</taxon>
        <taxon>Pezizomycotina</taxon>
        <taxon>Leotiomycetes</taxon>
        <taxon>Helotiales</taxon>
        <taxon>Drepanopezizaceae</taxon>
        <taxon>Drepanopeziza</taxon>
    </lineage>
</organism>
<dbReference type="EMBL" id="JH921450">
    <property type="protein sequence ID" value="EKD13401.1"/>
    <property type="molecule type" value="Genomic_DNA"/>
</dbReference>
<evidence type="ECO:0000256" key="1">
    <source>
        <dbReference type="SAM" id="MobiDB-lite"/>
    </source>
</evidence>
<feature type="region of interest" description="Disordered" evidence="1">
    <location>
        <begin position="345"/>
        <end position="430"/>
    </location>
</feature>
<dbReference type="KEGG" id="mbe:MBM_08484"/>
<feature type="compositionally biased region" description="Low complexity" evidence="1">
    <location>
        <begin position="418"/>
        <end position="430"/>
    </location>
</feature>
<dbReference type="AlphaFoldDB" id="K1WKI3"/>
<dbReference type="STRING" id="1072389.K1WKI3"/>
<dbReference type="HOGENOM" id="CLU_637900_0_0_1"/>
<feature type="region of interest" description="Disordered" evidence="1">
    <location>
        <begin position="270"/>
        <end position="289"/>
    </location>
</feature>
<proteinExistence type="predicted"/>
<dbReference type="InParanoid" id="K1WKI3"/>
<protein>
    <submittedName>
        <fullName evidence="2">Uncharacterized protein</fullName>
    </submittedName>
</protein>
<dbReference type="GeneID" id="18764419"/>
<gene>
    <name evidence="2" type="ORF">MBM_08484</name>
</gene>
<feature type="region of interest" description="Disordered" evidence="1">
    <location>
        <begin position="95"/>
        <end position="120"/>
    </location>
</feature>
<evidence type="ECO:0000313" key="3">
    <source>
        <dbReference type="Proteomes" id="UP000006753"/>
    </source>
</evidence>
<dbReference type="Proteomes" id="UP000006753">
    <property type="component" value="Unassembled WGS sequence"/>
</dbReference>
<feature type="compositionally biased region" description="Basic residues" evidence="1">
    <location>
        <begin position="356"/>
        <end position="366"/>
    </location>
</feature>
<reference evidence="2 3" key="1">
    <citation type="journal article" date="2012" name="BMC Genomics">
        <title>Sequencing the genome of Marssonina brunnea reveals fungus-poplar co-evolution.</title>
        <authorList>
            <person name="Zhu S."/>
            <person name="Cao Y.-Z."/>
            <person name="Jiang C."/>
            <person name="Tan B.-Y."/>
            <person name="Wang Z."/>
            <person name="Feng S."/>
            <person name="Zhang L."/>
            <person name="Su X.-H."/>
            <person name="Brejova B."/>
            <person name="Vinar T."/>
            <person name="Xu M."/>
            <person name="Wang M.-X."/>
            <person name="Zhang S.-G."/>
            <person name="Huang M.-R."/>
            <person name="Wu R."/>
            <person name="Zhou Y."/>
        </authorList>
    </citation>
    <scope>NUCLEOTIDE SEQUENCE [LARGE SCALE GENOMIC DNA]</scope>
    <source>
        <strain evidence="2 3">MB_m1</strain>
    </source>
</reference>
<evidence type="ECO:0000313" key="2">
    <source>
        <dbReference type="EMBL" id="EKD13401.1"/>
    </source>
</evidence>
<dbReference type="OrthoDB" id="3559122at2759"/>